<feature type="transmembrane region" description="Helical" evidence="5">
    <location>
        <begin position="109"/>
        <end position="130"/>
    </location>
</feature>
<evidence type="ECO:0000256" key="4">
    <source>
        <dbReference type="ARBA" id="ARBA00023136"/>
    </source>
</evidence>
<feature type="transmembrane region" description="Helical" evidence="5">
    <location>
        <begin position="6"/>
        <end position="24"/>
    </location>
</feature>
<protein>
    <submittedName>
        <fullName evidence="6">CvpA family protein</fullName>
    </submittedName>
</protein>
<keyword evidence="2 5" id="KW-0812">Transmembrane</keyword>
<evidence type="ECO:0000256" key="1">
    <source>
        <dbReference type="ARBA" id="ARBA00004141"/>
    </source>
</evidence>
<evidence type="ECO:0000256" key="2">
    <source>
        <dbReference type="ARBA" id="ARBA00022692"/>
    </source>
</evidence>
<proteinExistence type="predicted"/>
<evidence type="ECO:0000313" key="6">
    <source>
        <dbReference type="EMBL" id="QPC81926.1"/>
    </source>
</evidence>
<dbReference type="GO" id="GO:0016020">
    <property type="term" value="C:membrane"/>
    <property type="evidence" value="ECO:0007669"/>
    <property type="project" value="UniProtKB-SubCell"/>
</dbReference>
<dbReference type="InterPro" id="IPR003825">
    <property type="entry name" value="Colicin-V_CvpA"/>
</dbReference>
<gene>
    <name evidence="6" type="ORF">G4Y79_19890</name>
</gene>
<dbReference type="GO" id="GO:0009403">
    <property type="term" value="P:toxin biosynthetic process"/>
    <property type="evidence" value="ECO:0007669"/>
    <property type="project" value="InterPro"/>
</dbReference>
<dbReference type="KEGG" id="pmet:G4Y79_19890"/>
<dbReference type="Proteomes" id="UP000594468">
    <property type="component" value="Chromosome"/>
</dbReference>
<feature type="transmembrane region" description="Helical" evidence="5">
    <location>
        <begin position="173"/>
        <end position="190"/>
    </location>
</feature>
<evidence type="ECO:0000256" key="5">
    <source>
        <dbReference type="SAM" id="Phobius"/>
    </source>
</evidence>
<keyword evidence="3 5" id="KW-1133">Transmembrane helix</keyword>
<name>A0A7S8E7S4_9CHLR</name>
<dbReference type="Pfam" id="PF02674">
    <property type="entry name" value="Colicin_V"/>
    <property type="match status" value="1"/>
</dbReference>
<sequence>MLELSIIVYLMMAYFGYIGTLRGFTKEVISLAGIMLGLFAMFQFDSTIRFELFASLPPDQLFYVQCVIFLVIVFFAYQQRAIVGIQAVRERAGGGRSRDRGRDPLQSRVLGGLIGLLNGYLVGGTLWYFLDINRIGGTGDYPLSPYITAPLANTANAQAVNNLPLYLLTQNDGNLLALAVVFLFILVLILI</sequence>
<feature type="transmembrane region" description="Helical" evidence="5">
    <location>
        <begin position="31"/>
        <end position="50"/>
    </location>
</feature>
<dbReference type="EMBL" id="CP062983">
    <property type="protein sequence ID" value="QPC81926.1"/>
    <property type="molecule type" value="Genomic_DNA"/>
</dbReference>
<organism evidence="6 7">
    <name type="scientific">Phototrophicus methaneseepsis</name>
    <dbReference type="NCBI Taxonomy" id="2710758"/>
    <lineage>
        <taxon>Bacteria</taxon>
        <taxon>Bacillati</taxon>
        <taxon>Chloroflexota</taxon>
        <taxon>Candidatus Thermofontia</taxon>
        <taxon>Phototrophicales</taxon>
        <taxon>Phototrophicaceae</taxon>
        <taxon>Phototrophicus</taxon>
    </lineage>
</organism>
<feature type="transmembrane region" description="Helical" evidence="5">
    <location>
        <begin position="62"/>
        <end position="88"/>
    </location>
</feature>
<evidence type="ECO:0000313" key="7">
    <source>
        <dbReference type="Proteomes" id="UP000594468"/>
    </source>
</evidence>
<accession>A0A7S8E7S4</accession>
<comment type="subcellular location">
    <subcellularLocation>
        <location evidence="1">Membrane</location>
        <topology evidence="1">Multi-pass membrane protein</topology>
    </subcellularLocation>
</comment>
<keyword evidence="7" id="KW-1185">Reference proteome</keyword>
<dbReference type="AlphaFoldDB" id="A0A7S8E7S4"/>
<evidence type="ECO:0000256" key="3">
    <source>
        <dbReference type="ARBA" id="ARBA00022989"/>
    </source>
</evidence>
<dbReference type="RefSeq" id="WP_195169996.1">
    <property type="nucleotide sequence ID" value="NZ_CP062983.1"/>
</dbReference>
<keyword evidence="4 5" id="KW-0472">Membrane</keyword>
<reference evidence="6 7" key="1">
    <citation type="submission" date="2020-02" db="EMBL/GenBank/DDBJ databases">
        <authorList>
            <person name="Zheng R.K."/>
            <person name="Sun C.M."/>
        </authorList>
    </citation>
    <scope>NUCLEOTIDE SEQUENCE [LARGE SCALE GENOMIC DNA]</scope>
    <source>
        <strain evidence="7">rifampicinis</strain>
    </source>
</reference>